<dbReference type="Pfam" id="PF02171">
    <property type="entry name" value="Piwi"/>
    <property type="match status" value="1"/>
</dbReference>
<gene>
    <name evidence="2" type="ORF">H4R20_003070</name>
</gene>
<evidence type="ECO:0000313" key="2">
    <source>
        <dbReference type="EMBL" id="KAJ2802988.1"/>
    </source>
</evidence>
<evidence type="ECO:0000259" key="1">
    <source>
        <dbReference type="PROSITE" id="PS50822"/>
    </source>
</evidence>
<dbReference type="Gene3D" id="3.40.50.2300">
    <property type="match status" value="1"/>
</dbReference>
<dbReference type="PROSITE" id="PS50822">
    <property type="entry name" value="PIWI"/>
    <property type="match status" value="1"/>
</dbReference>
<sequence>MFALDSILRCQMDITPIDGRRISSDGAVPTDAGFDIWWEYRPTLRATQGQLLLNIGARAVPMSPASGTVADLAQTFFQRIDDKKLSRDWSRFATLVRGLRVITKALGIRRLVRLTPLDHGSTQTPMAITTNKETLALDQCQLTRQILTGLSPPQHQKLLLNSVLTVATRRQLTEHGAKLLQKAAEQLNRFGIKIGELMTTTAQVLPAPSLHLGEGKQVQVSHSTGNWSISGAKLHSPVTLNSWAVVVLGGHVDTALVRGYVTQLVKSAHELGMVITNPRPPIIPGNINDIDGVLRRATAAAAAQQQKSEGGIPPQLLLCLLAHGSTAPAVYGEIKRVALTQIGIQTQCVRYHKARGHHPRLLTQVLLKINVKLGGNTSTIAQSALTPTILEKQTTLVISADVCHASFAAHQPMSTAGVVWSVDTQAQRFAGSVVQHPQRMEIIENLDVIARHALRVFYQKTGAKPQRIMYYRDGANESQVPWVRKVELEGLRQACQLIDPKYAPPITVLIARKRHHARFMLQSENCPPGTVVFRNMVTPKEESFFMLTHRAILGVSKPVHYIVLQNDAGPGNAPPPTAAELHALTYQLAYQYPIVTRGVTMPASLYYAHRLASRGRMQLCHPSTSRGLPLHLVPVHENLQNNMYFL</sequence>
<comment type="caution">
    <text evidence="2">The sequence shown here is derived from an EMBL/GenBank/DDBJ whole genome shotgun (WGS) entry which is preliminary data.</text>
</comment>
<dbReference type="Gene3D" id="3.30.420.10">
    <property type="entry name" value="Ribonuclease H-like superfamily/Ribonuclease H"/>
    <property type="match status" value="1"/>
</dbReference>
<dbReference type="SUPFAM" id="SSF53098">
    <property type="entry name" value="Ribonuclease H-like"/>
    <property type="match status" value="1"/>
</dbReference>
<dbReference type="InterPro" id="IPR036397">
    <property type="entry name" value="RNaseH_sf"/>
</dbReference>
<evidence type="ECO:0000313" key="3">
    <source>
        <dbReference type="Proteomes" id="UP001140094"/>
    </source>
</evidence>
<name>A0A9W8LRR1_9FUNG</name>
<dbReference type="PANTHER" id="PTHR22891">
    <property type="entry name" value="EUKARYOTIC TRANSLATION INITIATION FACTOR 2C"/>
    <property type="match status" value="1"/>
</dbReference>
<dbReference type="SMART" id="SM00950">
    <property type="entry name" value="Piwi"/>
    <property type="match status" value="1"/>
</dbReference>
<proteinExistence type="predicted"/>
<protein>
    <recommendedName>
        <fullName evidence="1">Piwi domain-containing protein</fullName>
    </recommendedName>
</protein>
<reference evidence="2" key="1">
    <citation type="submission" date="2022-07" db="EMBL/GenBank/DDBJ databases">
        <title>Phylogenomic reconstructions and comparative analyses of Kickxellomycotina fungi.</title>
        <authorList>
            <person name="Reynolds N.K."/>
            <person name="Stajich J.E."/>
            <person name="Barry K."/>
            <person name="Grigoriev I.V."/>
            <person name="Crous P."/>
            <person name="Smith M.E."/>
        </authorList>
    </citation>
    <scope>NUCLEOTIDE SEQUENCE</scope>
    <source>
        <strain evidence="2">NRRL 1565</strain>
    </source>
</reference>
<keyword evidence="3" id="KW-1185">Reference proteome</keyword>
<dbReference type="OrthoDB" id="10252740at2759"/>
<dbReference type="Proteomes" id="UP001140094">
    <property type="component" value="Unassembled WGS sequence"/>
</dbReference>
<dbReference type="AlphaFoldDB" id="A0A9W8LRR1"/>
<dbReference type="InterPro" id="IPR003165">
    <property type="entry name" value="Piwi"/>
</dbReference>
<dbReference type="EMBL" id="JANBUO010000583">
    <property type="protein sequence ID" value="KAJ2802988.1"/>
    <property type="molecule type" value="Genomic_DNA"/>
</dbReference>
<feature type="domain" description="Piwi" evidence="1">
    <location>
        <begin position="316"/>
        <end position="612"/>
    </location>
</feature>
<organism evidence="2 3">
    <name type="scientific">Coemansia guatemalensis</name>
    <dbReference type="NCBI Taxonomy" id="2761395"/>
    <lineage>
        <taxon>Eukaryota</taxon>
        <taxon>Fungi</taxon>
        <taxon>Fungi incertae sedis</taxon>
        <taxon>Zoopagomycota</taxon>
        <taxon>Kickxellomycotina</taxon>
        <taxon>Kickxellomycetes</taxon>
        <taxon>Kickxellales</taxon>
        <taxon>Kickxellaceae</taxon>
        <taxon>Coemansia</taxon>
    </lineage>
</organism>
<accession>A0A9W8LRR1</accession>
<dbReference type="GO" id="GO:0003676">
    <property type="term" value="F:nucleic acid binding"/>
    <property type="evidence" value="ECO:0007669"/>
    <property type="project" value="InterPro"/>
</dbReference>
<dbReference type="InterPro" id="IPR012337">
    <property type="entry name" value="RNaseH-like_sf"/>
</dbReference>